<organism evidence="1 2">
    <name type="scientific">Clostridium manihotivorum</name>
    <dbReference type="NCBI Taxonomy" id="2320868"/>
    <lineage>
        <taxon>Bacteria</taxon>
        <taxon>Bacillati</taxon>
        <taxon>Bacillota</taxon>
        <taxon>Clostridia</taxon>
        <taxon>Eubacteriales</taxon>
        <taxon>Clostridiaceae</taxon>
        <taxon>Clostridium</taxon>
    </lineage>
</organism>
<dbReference type="AlphaFoldDB" id="A0A3R5X4V2"/>
<sequence length="165" mass="18497">MKRKNKLPSTFISKDDLGYEDDEEITGLCEVTTDDPNQIVISNFDFSNCSNKDDQAQVINSASNDLIDISTNKPNNDITSIQLQGISTMDNRTTKSAPNGITPPIDGEFFTIKRTYTLRKSTIKMLNHIKALDDDINVYMNTLVDAAIRHYYKHITGEGGSEPHH</sequence>
<gene>
    <name evidence="1" type="ORF">C1I91_25685</name>
</gene>
<name>A0A3R5X4V2_9CLOT</name>
<protein>
    <submittedName>
        <fullName evidence="1">Uncharacterized protein</fullName>
    </submittedName>
</protein>
<keyword evidence="2" id="KW-1185">Reference proteome</keyword>
<dbReference type="RefSeq" id="WP_128215465.1">
    <property type="nucleotide sequence ID" value="NZ_CP025746.1"/>
</dbReference>
<evidence type="ECO:0000313" key="1">
    <source>
        <dbReference type="EMBL" id="QAA34753.1"/>
    </source>
</evidence>
<accession>A0A3R5X4V2</accession>
<dbReference type="Proteomes" id="UP000286268">
    <property type="component" value="Chromosome"/>
</dbReference>
<evidence type="ECO:0000313" key="2">
    <source>
        <dbReference type="Proteomes" id="UP000286268"/>
    </source>
</evidence>
<dbReference type="OrthoDB" id="1905385at2"/>
<dbReference type="EMBL" id="CP025746">
    <property type="protein sequence ID" value="QAA34753.1"/>
    <property type="molecule type" value="Genomic_DNA"/>
</dbReference>
<proteinExistence type="predicted"/>
<reference evidence="1 2" key="1">
    <citation type="submission" date="2018-01" db="EMBL/GenBank/DDBJ databases">
        <title>Genome Sequencing and Assembly of Anaerobacter polyendosporus strain CT4.</title>
        <authorList>
            <person name="Tachaapaikoon C."/>
            <person name="Sutheeworapong S."/>
            <person name="Jenjaroenpun P."/>
            <person name="Wongsurawat T."/>
            <person name="Nookeaw I."/>
            <person name="Cheawchanlertfa P."/>
            <person name="Kosugi A."/>
            <person name="Cheevadhanarak S."/>
            <person name="Ratanakhanokchai K."/>
        </authorList>
    </citation>
    <scope>NUCLEOTIDE SEQUENCE [LARGE SCALE GENOMIC DNA]</scope>
    <source>
        <strain evidence="1 2">CT4</strain>
    </source>
</reference>
<dbReference type="KEGG" id="cmah:C1I91_25685"/>